<evidence type="ECO:0000256" key="4">
    <source>
        <dbReference type="ARBA" id="ARBA00023315"/>
    </source>
</evidence>
<dbReference type="FunFam" id="2.160.10.10:FF:000008">
    <property type="entry name" value="Maltose O-acetyltransferase"/>
    <property type="match status" value="1"/>
</dbReference>
<dbReference type="InterPro" id="IPR018357">
    <property type="entry name" value="Hexapep_transf_CS"/>
</dbReference>
<dbReference type="AlphaFoldDB" id="A0A486XGP5"/>
<dbReference type="GO" id="GO:0008870">
    <property type="term" value="F:galactoside O-acetyltransferase activity"/>
    <property type="evidence" value="ECO:0007669"/>
    <property type="project" value="TreeGrafter"/>
</dbReference>
<keyword evidence="2 5" id="KW-0808">Transferase</keyword>
<protein>
    <recommendedName>
        <fullName evidence="5">Acetyltransferase</fullName>
        <ecNumber evidence="5">2.3.1.-</ecNumber>
    </recommendedName>
</protein>
<dbReference type="SUPFAM" id="SSF51161">
    <property type="entry name" value="Trimeric LpxA-like enzymes"/>
    <property type="match status" value="1"/>
</dbReference>
<dbReference type="EC" id="2.3.1.-" evidence="5"/>
<keyword evidence="3" id="KW-0677">Repeat</keyword>
<reference evidence="7" key="1">
    <citation type="submission" date="2019-04" db="EMBL/GenBank/DDBJ databases">
        <authorList>
            <person name="Brambilla D."/>
        </authorList>
    </citation>
    <scope>NUCLEOTIDE SEQUENCE</scope>
    <source>
        <strain evidence="7">BAL1</strain>
    </source>
</reference>
<dbReference type="Pfam" id="PF00132">
    <property type="entry name" value="Hexapep"/>
    <property type="match status" value="1"/>
</dbReference>
<comment type="similarity">
    <text evidence="1 5">Belongs to the transferase hexapeptide repeat family.</text>
</comment>
<evidence type="ECO:0000256" key="3">
    <source>
        <dbReference type="ARBA" id="ARBA00022737"/>
    </source>
</evidence>
<feature type="domain" description="Maltose/galactoside acetyltransferase" evidence="6">
    <location>
        <begin position="5"/>
        <end position="59"/>
    </location>
</feature>
<keyword evidence="4 5" id="KW-0012">Acyltransferase</keyword>
<proteinExistence type="inferred from homology"/>
<dbReference type="InterPro" id="IPR039369">
    <property type="entry name" value="LacA-like"/>
</dbReference>
<dbReference type="InterPro" id="IPR001451">
    <property type="entry name" value="Hexapep"/>
</dbReference>
<accession>A0A486XGP5</accession>
<evidence type="ECO:0000256" key="1">
    <source>
        <dbReference type="ARBA" id="ARBA00007274"/>
    </source>
</evidence>
<dbReference type="PANTHER" id="PTHR43017">
    <property type="entry name" value="GALACTOSIDE O-ACETYLTRANSFERASE"/>
    <property type="match status" value="1"/>
</dbReference>
<dbReference type="PANTHER" id="PTHR43017:SF1">
    <property type="entry name" value="ACETYLTRANSFERASE YJL218W-RELATED"/>
    <property type="match status" value="1"/>
</dbReference>
<gene>
    <name evidence="7" type="ORF">BAL341_300</name>
</gene>
<evidence type="ECO:0000256" key="5">
    <source>
        <dbReference type="RuleBase" id="RU367021"/>
    </source>
</evidence>
<evidence type="ECO:0000256" key="2">
    <source>
        <dbReference type="ARBA" id="ARBA00022679"/>
    </source>
</evidence>
<dbReference type="PROSITE" id="PS00101">
    <property type="entry name" value="HEXAPEP_TRANSFERASES"/>
    <property type="match status" value="1"/>
</dbReference>
<organism evidence="7">
    <name type="scientific">Rheinheimera sp. BAL341</name>
    <dbReference type="NCBI Taxonomy" id="1708203"/>
    <lineage>
        <taxon>Bacteria</taxon>
        <taxon>Pseudomonadati</taxon>
        <taxon>Pseudomonadota</taxon>
        <taxon>Gammaproteobacteria</taxon>
        <taxon>Chromatiales</taxon>
        <taxon>Chromatiaceae</taxon>
        <taxon>Rheinheimera</taxon>
    </lineage>
</organism>
<dbReference type="InterPro" id="IPR024688">
    <property type="entry name" value="Mac_dom"/>
</dbReference>
<dbReference type="Pfam" id="PF12464">
    <property type="entry name" value="Mac"/>
    <property type="match status" value="1"/>
</dbReference>
<dbReference type="EMBL" id="CAAJGR010000048">
    <property type="protein sequence ID" value="VHO01339.1"/>
    <property type="molecule type" value="Genomic_DNA"/>
</dbReference>
<name>A0A486XGP5_9GAMM</name>
<evidence type="ECO:0000259" key="6">
    <source>
        <dbReference type="SMART" id="SM01266"/>
    </source>
</evidence>
<dbReference type="SMART" id="SM01266">
    <property type="entry name" value="Mac"/>
    <property type="match status" value="1"/>
</dbReference>
<sequence length="195" mass="21244">MLTEKQKMLSGDWYNPLDKQLSAERLAARKVQQLFNHSTPDDEALRRQLLKQWLPNTGKHFYAEPPFYCDYGYNISTGNKVFFNFNCVVLDVAPVRIGNNVFVGPAVQIYTVNHPLDASKRRTLLEQAIPVTIGDDVWIGGGAVILPGVSIGDSSVIAAGSVVTKDVPSGVLAGGNPCRVIKTISDSADEGLARE</sequence>
<evidence type="ECO:0000313" key="7">
    <source>
        <dbReference type="EMBL" id="VHO01339.1"/>
    </source>
</evidence>
<dbReference type="InterPro" id="IPR011004">
    <property type="entry name" value="Trimer_LpxA-like_sf"/>
</dbReference>
<dbReference type="CDD" id="cd03357">
    <property type="entry name" value="LbH_MAT_GAT"/>
    <property type="match status" value="1"/>
</dbReference>
<dbReference type="Gene3D" id="2.160.10.10">
    <property type="entry name" value="Hexapeptide repeat proteins"/>
    <property type="match status" value="1"/>
</dbReference>